<sequence length="89" mass="10581">MRKRKRKTKKTWLWEFSKKLVVTCSLLYIISFFYACAAMWYFQDFAYLGTYIEQASDILRTCVFGYFAKAAIENVFKIKNGSQDNDNVF</sequence>
<evidence type="ECO:0000256" key="1">
    <source>
        <dbReference type="SAM" id="Phobius"/>
    </source>
</evidence>
<keyword evidence="1" id="KW-0812">Transmembrane</keyword>
<name>A0A8S5STA8_9CAUD</name>
<proteinExistence type="predicted"/>
<reference evidence="2" key="1">
    <citation type="journal article" date="2021" name="Proc. Natl. Acad. Sci. U.S.A.">
        <title>A Catalog of Tens of Thousands of Viruses from Human Metagenomes Reveals Hidden Associations with Chronic Diseases.</title>
        <authorList>
            <person name="Tisza M.J."/>
            <person name="Buck C.B."/>
        </authorList>
    </citation>
    <scope>NUCLEOTIDE SEQUENCE</scope>
    <source>
        <strain evidence="2">Ct2Qy24</strain>
    </source>
</reference>
<evidence type="ECO:0000313" key="2">
    <source>
        <dbReference type="EMBL" id="DAF53927.1"/>
    </source>
</evidence>
<keyword evidence="1" id="KW-1133">Transmembrane helix</keyword>
<organism evidence="2">
    <name type="scientific">Myoviridae sp. ct2Qy24</name>
    <dbReference type="NCBI Taxonomy" id="2827656"/>
    <lineage>
        <taxon>Viruses</taxon>
        <taxon>Duplodnaviria</taxon>
        <taxon>Heunggongvirae</taxon>
        <taxon>Uroviricota</taxon>
        <taxon>Caudoviricetes</taxon>
    </lineage>
</organism>
<dbReference type="EMBL" id="BK032666">
    <property type="protein sequence ID" value="DAF53927.1"/>
    <property type="molecule type" value="Genomic_DNA"/>
</dbReference>
<protein>
    <submittedName>
        <fullName evidence="2">Uncharacterized protein</fullName>
    </submittedName>
</protein>
<keyword evidence="1" id="KW-0472">Membrane</keyword>
<accession>A0A8S5STA8</accession>
<feature type="transmembrane region" description="Helical" evidence="1">
    <location>
        <begin position="20"/>
        <end position="42"/>
    </location>
</feature>